<feature type="transmembrane region" description="Helical" evidence="1">
    <location>
        <begin position="151"/>
        <end position="171"/>
    </location>
</feature>
<keyword evidence="3" id="KW-1185">Reference proteome</keyword>
<feature type="transmembrane region" description="Helical" evidence="1">
    <location>
        <begin position="33"/>
        <end position="57"/>
    </location>
</feature>
<dbReference type="EMBL" id="BAAATD010000003">
    <property type="protein sequence ID" value="GAA2595530.1"/>
    <property type="molecule type" value="Genomic_DNA"/>
</dbReference>
<comment type="caution">
    <text evidence="2">The sequence shown here is derived from an EMBL/GenBank/DDBJ whole genome shotgun (WGS) entry which is preliminary data.</text>
</comment>
<sequence>MAEPAAPGEVVRVYGLLAWTWTRAAAQYPVSMVLLTLAAAVVSALDVAAILVMFTRAPHIAGFAAPEVLFLYGTSALSFALADALFGATERLGRHIREGTLDAMLVRPVSPLVQVATEDFSPRRLGKVVPAAVVLALALPRLDVTWTAGRIVMIPAMVVTGITIFSGLWVLTASVQFVLIDGHGATKSVTYGGAFLTQYPLSVFARDFVRGVTFVVPLAFVNWQPGLYVLDRADPLGLPGAVRFAAPAVAAVVCVLAGLGWRAGLRHYRSTGS</sequence>
<evidence type="ECO:0000313" key="3">
    <source>
        <dbReference type="Proteomes" id="UP001501509"/>
    </source>
</evidence>
<name>A0ABN3PQ91_9ACTN</name>
<dbReference type="Proteomes" id="UP001501509">
    <property type="component" value="Unassembled WGS sequence"/>
</dbReference>
<dbReference type="InterPro" id="IPR010390">
    <property type="entry name" value="ABC-2_transporter-like"/>
</dbReference>
<keyword evidence="1" id="KW-1133">Transmembrane helix</keyword>
<feature type="transmembrane region" description="Helical" evidence="1">
    <location>
        <begin position="244"/>
        <end position="265"/>
    </location>
</feature>
<protein>
    <submittedName>
        <fullName evidence="2">ABC transporter permease</fullName>
    </submittedName>
</protein>
<gene>
    <name evidence="2" type="ORF">GCM10010411_31200</name>
</gene>
<dbReference type="RefSeq" id="WP_344541471.1">
    <property type="nucleotide sequence ID" value="NZ_BAAATD010000003.1"/>
</dbReference>
<evidence type="ECO:0000313" key="2">
    <source>
        <dbReference type="EMBL" id="GAA2595530.1"/>
    </source>
</evidence>
<organism evidence="2 3">
    <name type="scientific">Actinomadura fulvescens</name>
    <dbReference type="NCBI Taxonomy" id="46160"/>
    <lineage>
        <taxon>Bacteria</taxon>
        <taxon>Bacillati</taxon>
        <taxon>Actinomycetota</taxon>
        <taxon>Actinomycetes</taxon>
        <taxon>Streptosporangiales</taxon>
        <taxon>Thermomonosporaceae</taxon>
        <taxon>Actinomadura</taxon>
    </lineage>
</organism>
<dbReference type="PANTHER" id="PTHR36833">
    <property type="entry name" value="SLR0610 PROTEIN-RELATED"/>
    <property type="match status" value="1"/>
</dbReference>
<dbReference type="PANTHER" id="PTHR36833:SF1">
    <property type="entry name" value="INTEGRAL MEMBRANE TRANSPORT PROTEIN"/>
    <property type="match status" value="1"/>
</dbReference>
<proteinExistence type="predicted"/>
<dbReference type="Pfam" id="PF06182">
    <property type="entry name" value="ABC2_membrane_6"/>
    <property type="match status" value="1"/>
</dbReference>
<evidence type="ECO:0000256" key="1">
    <source>
        <dbReference type="SAM" id="Phobius"/>
    </source>
</evidence>
<keyword evidence="1" id="KW-0812">Transmembrane</keyword>
<accession>A0ABN3PQ91</accession>
<keyword evidence="1" id="KW-0472">Membrane</keyword>
<feature type="transmembrane region" description="Helical" evidence="1">
    <location>
        <begin position="69"/>
        <end position="88"/>
    </location>
</feature>
<reference evidence="2 3" key="1">
    <citation type="journal article" date="2019" name="Int. J. Syst. Evol. Microbiol.">
        <title>The Global Catalogue of Microorganisms (GCM) 10K type strain sequencing project: providing services to taxonomists for standard genome sequencing and annotation.</title>
        <authorList>
            <consortium name="The Broad Institute Genomics Platform"/>
            <consortium name="The Broad Institute Genome Sequencing Center for Infectious Disease"/>
            <person name="Wu L."/>
            <person name="Ma J."/>
        </authorList>
    </citation>
    <scope>NUCLEOTIDE SEQUENCE [LARGE SCALE GENOMIC DNA]</scope>
    <source>
        <strain evidence="2 3">JCM 6833</strain>
    </source>
</reference>